<evidence type="ECO:0000313" key="3">
    <source>
        <dbReference type="Proteomes" id="UP001556631"/>
    </source>
</evidence>
<keyword evidence="3" id="KW-1185">Reference proteome</keyword>
<sequence length="71" mass="7352">MPQLPLPSIPRPGRAVTTAGSLAHKVLTGGLTVAQSLVDRLPGAPARPDASSIGANPQRRYRSAGSRNLAR</sequence>
<name>A0ABV3SVB3_9ACTN</name>
<reference evidence="2 3" key="1">
    <citation type="submission" date="2024-07" db="EMBL/GenBank/DDBJ databases">
        <authorList>
            <person name="Lee S."/>
            <person name="Kang M."/>
        </authorList>
    </citation>
    <scope>NUCLEOTIDE SEQUENCE [LARGE SCALE GENOMIC DNA]</scope>
    <source>
        <strain evidence="2 3">DS6</strain>
    </source>
</reference>
<accession>A0ABV3SVB3</accession>
<feature type="region of interest" description="Disordered" evidence="1">
    <location>
        <begin position="42"/>
        <end position="71"/>
    </location>
</feature>
<protein>
    <submittedName>
        <fullName evidence="2">Uncharacterized protein</fullName>
    </submittedName>
</protein>
<dbReference type="RefSeq" id="WP_367991714.1">
    <property type="nucleotide sequence ID" value="NZ_JBFPJR010000005.1"/>
</dbReference>
<gene>
    <name evidence="2" type="ORF">AB3X52_04530</name>
</gene>
<evidence type="ECO:0000313" key="2">
    <source>
        <dbReference type="EMBL" id="MEX0426878.1"/>
    </source>
</evidence>
<comment type="caution">
    <text evidence="2">The sequence shown here is derived from an EMBL/GenBank/DDBJ whole genome shotgun (WGS) entry which is preliminary data.</text>
</comment>
<evidence type="ECO:0000256" key="1">
    <source>
        <dbReference type="SAM" id="MobiDB-lite"/>
    </source>
</evidence>
<dbReference type="EMBL" id="JBFPJR010000005">
    <property type="protein sequence ID" value="MEX0426878.1"/>
    <property type="molecule type" value="Genomic_DNA"/>
</dbReference>
<dbReference type="Proteomes" id="UP001556631">
    <property type="component" value="Unassembled WGS sequence"/>
</dbReference>
<proteinExistence type="predicted"/>
<organism evidence="2 3">
    <name type="scientific">Nocardioides eburneus</name>
    <dbReference type="NCBI Taxonomy" id="3231482"/>
    <lineage>
        <taxon>Bacteria</taxon>
        <taxon>Bacillati</taxon>
        <taxon>Actinomycetota</taxon>
        <taxon>Actinomycetes</taxon>
        <taxon>Propionibacteriales</taxon>
        <taxon>Nocardioidaceae</taxon>
        <taxon>Nocardioides</taxon>
    </lineage>
</organism>